<dbReference type="EMBL" id="DS022301">
    <property type="protein sequence ID" value="OAJ38525.1"/>
    <property type="molecule type" value="Genomic_DNA"/>
</dbReference>
<sequence>MIGILNSWRAIRTNNAAISIGKSSQLSYISALQLCRVNCASSLHSIHHWSFSSVPRLIFAPTKMVHRKMSSQTGTSQRNSSARGQTLMSEQFDFVDTVEESISDLPPPPPGVSVEFHSEHHNLAERMHHNDHLTEGLVALAKCVQTQQDADIFATSMRTWRLARHAISLSDGGDIIRAMDLAGANNTLLRMLCDRRIYRLGPSEQDMIKLMNNFRTASLAPTALENEQTHLDQLDSLYKSFAVVLYHEMHPTLEHHSILITAGAYGNTAEGLRRSTLTFGDVISLGWVPDESAVFSLVHANIQQGNAQAALSILHSHQRINKSLADIFKIRAYLSLQDAAGMTAVLEQLEKTPLSKADVAQCGQKSDLFGSEYWLPVHETFTQVSAYINSITPETLESQQLREIFDKVASAYS</sequence>
<reference evidence="1 2" key="2">
    <citation type="submission" date="2016-05" db="EMBL/GenBank/DDBJ databases">
        <title>Lineage-specific infection strategies underlie the spectrum of fungal disease in amphibians.</title>
        <authorList>
            <person name="Cuomo C.A."/>
            <person name="Farrer R.A."/>
            <person name="James T."/>
            <person name="Longcore J."/>
            <person name="Birren B."/>
        </authorList>
    </citation>
    <scope>NUCLEOTIDE SEQUENCE [LARGE SCALE GENOMIC DNA]</scope>
    <source>
        <strain evidence="1 2">JEL423</strain>
    </source>
</reference>
<dbReference type="Proteomes" id="UP000077115">
    <property type="component" value="Unassembled WGS sequence"/>
</dbReference>
<dbReference type="OrthoDB" id="2123547at2759"/>
<evidence type="ECO:0000313" key="2">
    <source>
        <dbReference type="Proteomes" id="UP000077115"/>
    </source>
</evidence>
<protein>
    <submittedName>
        <fullName evidence="1">Uncharacterized protein</fullName>
    </submittedName>
</protein>
<proteinExistence type="predicted"/>
<organism evidence="1 2">
    <name type="scientific">Batrachochytrium dendrobatidis (strain JEL423)</name>
    <dbReference type="NCBI Taxonomy" id="403673"/>
    <lineage>
        <taxon>Eukaryota</taxon>
        <taxon>Fungi</taxon>
        <taxon>Fungi incertae sedis</taxon>
        <taxon>Chytridiomycota</taxon>
        <taxon>Chytridiomycota incertae sedis</taxon>
        <taxon>Chytridiomycetes</taxon>
        <taxon>Rhizophydiales</taxon>
        <taxon>Rhizophydiales incertae sedis</taxon>
        <taxon>Batrachochytrium</taxon>
    </lineage>
</organism>
<gene>
    <name evidence="1" type="ORF">BDEG_22438</name>
</gene>
<name>A0A177WFK7_BATDL</name>
<accession>A0A177WFK7</accession>
<reference evidence="1 2" key="1">
    <citation type="submission" date="2006-10" db="EMBL/GenBank/DDBJ databases">
        <title>The Genome Sequence of Batrachochytrium dendrobatidis JEL423.</title>
        <authorList>
            <consortium name="The Broad Institute Genome Sequencing Platform"/>
            <person name="Birren B."/>
            <person name="Lander E."/>
            <person name="Galagan J."/>
            <person name="Cuomo C."/>
            <person name="Devon K."/>
            <person name="Jaffe D."/>
            <person name="Butler J."/>
            <person name="Alvarez P."/>
            <person name="Gnerre S."/>
            <person name="Grabherr M."/>
            <person name="Kleber M."/>
            <person name="Mauceli E."/>
            <person name="Brockman W."/>
            <person name="Young S."/>
            <person name="LaButti K."/>
            <person name="Sykes S."/>
            <person name="DeCaprio D."/>
            <person name="Crawford M."/>
            <person name="Koehrsen M."/>
            <person name="Engels R."/>
            <person name="Montgomery P."/>
            <person name="Pearson M."/>
            <person name="Howarth C."/>
            <person name="Larson L."/>
            <person name="White J."/>
            <person name="O'Leary S."/>
            <person name="Kodira C."/>
            <person name="Zeng Q."/>
            <person name="Yandava C."/>
            <person name="Alvarado L."/>
            <person name="Longcore J."/>
            <person name="James T."/>
        </authorList>
    </citation>
    <scope>NUCLEOTIDE SEQUENCE [LARGE SCALE GENOMIC DNA]</scope>
    <source>
        <strain evidence="1 2">JEL423</strain>
    </source>
</reference>
<dbReference type="AlphaFoldDB" id="A0A177WFK7"/>
<evidence type="ECO:0000313" key="1">
    <source>
        <dbReference type="EMBL" id="OAJ38525.1"/>
    </source>
</evidence>
<dbReference type="VEuPathDB" id="FungiDB:BDEG_22438"/>